<evidence type="ECO:0000256" key="2">
    <source>
        <dbReference type="ARBA" id="ARBA00022581"/>
    </source>
</evidence>
<reference evidence="5" key="1">
    <citation type="submission" date="2019-07" db="EMBL/GenBank/DDBJ databases">
        <title>Prevalence and Sequence Diversity of Viruses Infecting Wheat in Ohio.</title>
        <authorList>
            <person name="Hodge B.A."/>
            <person name="Stewart L.R."/>
            <person name="Paul P.A."/>
        </authorList>
    </citation>
    <scope>NUCLEOTIDE SEQUENCE</scope>
    <source>
        <strain evidence="5">CYDV-RPV-OH1</strain>
    </source>
</reference>
<organismHost>
    <name type="scientific">Zea mays</name>
    <name type="common">Maize</name>
    <dbReference type="NCBI Taxonomy" id="4577"/>
</organismHost>
<organism evidence="5">
    <name type="scientific">Cereal yellow dwarf virus (isolate RPV)</name>
    <name type="common">BYDV</name>
    <dbReference type="NCBI Taxonomy" id="2170100"/>
    <lineage>
        <taxon>Viruses</taxon>
        <taxon>Riboviria</taxon>
        <taxon>Orthornavirae</taxon>
        <taxon>Pisuviricota</taxon>
        <taxon>Pisoniviricetes</taxon>
        <taxon>Sobelivirales</taxon>
        <taxon>Solemoviridae</taxon>
        <taxon>Polerovirus</taxon>
        <taxon>Polerovirus CYDVRPV</taxon>
    </lineage>
</organism>
<keyword evidence="2" id="KW-0945">Host-virus interaction</keyword>
<accession>A0A650E879</accession>
<organismHost>
    <name type="scientific">Avena sativa</name>
    <name type="common">Oat</name>
    <dbReference type="NCBI Taxonomy" id="4498"/>
</organismHost>
<proteinExistence type="predicted"/>
<dbReference type="GO" id="GO:0016032">
    <property type="term" value="P:viral process"/>
    <property type="evidence" value="ECO:0007669"/>
    <property type="project" value="InterPro"/>
</dbReference>
<organismHost>
    <name type="scientific">Oryza sativa</name>
    <name type="common">Rice</name>
    <dbReference type="NCBI Taxonomy" id="4530"/>
</organismHost>
<keyword evidence="3" id="KW-1090">Inhibition of host innate immune response by virus</keyword>
<organismHost>
    <name type="scientific">Avena byzantina</name>
    <dbReference type="NCBI Taxonomy" id="146531"/>
</organismHost>
<keyword evidence="4" id="KW-0899">Viral immunoevasion</keyword>
<evidence type="ECO:0000256" key="1">
    <source>
        <dbReference type="ARBA" id="ARBA00022463"/>
    </source>
</evidence>
<organismHost>
    <name type="scientific">Triticum aestivum</name>
    <name type="common">Wheat</name>
    <dbReference type="NCBI Taxonomy" id="4565"/>
</organismHost>
<protein>
    <submittedName>
        <fullName evidence="5">P0 protein</fullName>
    </submittedName>
</protein>
<dbReference type="GO" id="GO:0052170">
    <property type="term" value="P:symbiont-mediated suppression of host innate immune response"/>
    <property type="evidence" value="ECO:0007669"/>
    <property type="project" value="UniProtKB-KW"/>
</dbReference>
<organismHost>
    <name type="scientific">Secale cereale</name>
    <name type="common">Rye</name>
    <dbReference type="NCBI Taxonomy" id="4550"/>
</organismHost>
<evidence type="ECO:0000256" key="4">
    <source>
        <dbReference type="ARBA" id="ARBA00023280"/>
    </source>
</evidence>
<evidence type="ECO:0000313" key="5">
    <source>
        <dbReference type="EMBL" id="QGT41048.1"/>
    </source>
</evidence>
<evidence type="ECO:0000256" key="3">
    <source>
        <dbReference type="ARBA" id="ARBA00022632"/>
    </source>
</evidence>
<organismHost>
    <name type="scientific">Lolium multiflorum</name>
    <name type="common">Italian ryegrass</name>
    <name type="synonym">Lolium perenne subsp. multiflorum</name>
    <dbReference type="NCBI Taxonomy" id="4521"/>
</organismHost>
<dbReference type="Pfam" id="PF04662">
    <property type="entry name" value="Luteo_PO"/>
    <property type="match status" value="1"/>
</dbReference>
<organismHost>
    <name type="scientific">Lolium perenne</name>
    <name type="common">Perennial ryegrass</name>
    <dbReference type="NCBI Taxonomy" id="4522"/>
</organismHost>
<name>A0A650E879_BYDVN</name>
<keyword evidence="1" id="KW-0941">Suppressor of RNA silencing</keyword>
<sequence>MFIAQPCGRVLVFDVASRTPSFFTRYSVELSLRVLDPFFTRAVTDFRYTQNEIDLFCVSLGFLLPILLTGESYSWRGHLNLPLSYTELLVRWGLAVGYFPTFSADGDIRQNPELRIDLSTMSTRSFYEQFLLRYNTSGLAKAIVGQQECFQSGMESFKRFLHYRLTCFESCLPRPRWESPLAPGPYLDRAFEATLLGRMVGHNQLLFTGLSSDITRYYNELVVEGVPVAFWDAAGITLHHAGEEYFSNSYIQKILQ</sequence>
<dbReference type="InterPro" id="IPR006755">
    <property type="entry name" value="Virus_P0"/>
</dbReference>
<dbReference type="EMBL" id="MN241034">
    <property type="protein sequence ID" value="QGT41048.1"/>
    <property type="molecule type" value="Genomic_RNA"/>
</dbReference>
<organismHost>
    <name type="scientific">Hordeum vulgare</name>
    <name type="common">Barley</name>
    <dbReference type="NCBI Taxonomy" id="4513"/>
</organismHost>